<evidence type="ECO:0000256" key="1">
    <source>
        <dbReference type="ARBA" id="ARBA00004418"/>
    </source>
</evidence>
<dbReference type="RefSeq" id="WP_099472409.1">
    <property type="nucleotide sequence ID" value="NZ_CP041025.1"/>
</dbReference>
<dbReference type="Gene3D" id="2.70.98.70">
    <property type="match status" value="1"/>
</dbReference>
<evidence type="ECO:0000256" key="2">
    <source>
        <dbReference type="ARBA" id="ARBA00022729"/>
    </source>
</evidence>
<evidence type="ECO:0000259" key="5">
    <source>
        <dbReference type="Pfam" id="PF07940"/>
    </source>
</evidence>
<gene>
    <name evidence="7" type="ORF">CRD36_08905</name>
</gene>
<feature type="domain" description="Heparinase II/III-like C-terminal" evidence="5">
    <location>
        <begin position="313"/>
        <end position="527"/>
    </location>
</feature>
<proteinExistence type="predicted"/>
<dbReference type="Gene3D" id="1.50.10.100">
    <property type="entry name" value="Chondroitin AC/alginate lyase"/>
    <property type="match status" value="1"/>
</dbReference>
<dbReference type="InterPro" id="IPR012480">
    <property type="entry name" value="Hepar_II_III_C"/>
</dbReference>
<keyword evidence="4" id="KW-0456">Lyase</keyword>
<protein>
    <submittedName>
        <fullName evidence="7">Heparinase</fullName>
    </submittedName>
</protein>
<dbReference type="InterPro" id="IPR031680">
    <property type="entry name" value="Hepar_II_III_N"/>
</dbReference>
<evidence type="ECO:0000256" key="3">
    <source>
        <dbReference type="ARBA" id="ARBA00022764"/>
    </source>
</evidence>
<evidence type="ECO:0000313" key="7">
    <source>
        <dbReference type="EMBL" id="PHZ84837.1"/>
    </source>
</evidence>
<dbReference type="GO" id="GO:0042597">
    <property type="term" value="C:periplasmic space"/>
    <property type="evidence" value="ECO:0007669"/>
    <property type="project" value="UniProtKB-SubCell"/>
</dbReference>
<keyword evidence="3" id="KW-0574">Periplasm</keyword>
<dbReference type="AlphaFoldDB" id="A0A2G4YRC7"/>
<organism evidence="7 8">
    <name type="scientific">Paremcibacter congregatus</name>
    <dbReference type="NCBI Taxonomy" id="2043170"/>
    <lineage>
        <taxon>Bacteria</taxon>
        <taxon>Pseudomonadati</taxon>
        <taxon>Pseudomonadota</taxon>
        <taxon>Alphaproteobacteria</taxon>
        <taxon>Emcibacterales</taxon>
        <taxon>Emcibacteraceae</taxon>
        <taxon>Paremcibacter</taxon>
    </lineage>
</organism>
<dbReference type="Proteomes" id="UP000229730">
    <property type="component" value="Unassembled WGS sequence"/>
</dbReference>
<dbReference type="PANTHER" id="PTHR39210:SF1">
    <property type="entry name" value="HEPARIN-SULFATE LYASE"/>
    <property type="match status" value="1"/>
</dbReference>
<dbReference type="PANTHER" id="PTHR39210">
    <property type="entry name" value="HEPARIN-SULFATE LYASE"/>
    <property type="match status" value="1"/>
</dbReference>
<dbReference type="OrthoDB" id="9787373at2"/>
<accession>A0A2G4YRC7</accession>
<dbReference type="SUPFAM" id="SSF48230">
    <property type="entry name" value="Chondroitin AC/alginate lyase"/>
    <property type="match status" value="1"/>
</dbReference>
<evidence type="ECO:0000313" key="8">
    <source>
        <dbReference type="Proteomes" id="UP000229730"/>
    </source>
</evidence>
<evidence type="ECO:0000256" key="4">
    <source>
        <dbReference type="ARBA" id="ARBA00023239"/>
    </source>
</evidence>
<feature type="domain" description="Heparin-sulfate lyase N-terminal" evidence="6">
    <location>
        <begin position="115"/>
        <end position="284"/>
    </location>
</feature>
<dbReference type="EMBL" id="PDEM01000020">
    <property type="protein sequence ID" value="PHZ84837.1"/>
    <property type="molecule type" value="Genomic_DNA"/>
</dbReference>
<keyword evidence="8" id="KW-1185">Reference proteome</keyword>
<comment type="caution">
    <text evidence="7">The sequence shown here is derived from an EMBL/GenBank/DDBJ whole genome shotgun (WGS) entry which is preliminary data.</text>
</comment>
<reference evidence="7 8" key="1">
    <citation type="submission" date="2017-10" db="EMBL/GenBank/DDBJ databases">
        <title>Frigbacter circumglobatus gen. nov. sp. nov., isolated from sediment cultured in situ.</title>
        <authorList>
            <person name="Zhao Z."/>
        </authorList>
    </citation>
    <scope>NUCLEOTIDE SEQUENCE [LARGE SCALE GENOMIC DNA]</scope>
    <source>
        <strain evidence="7 8">ZYL</strain>
    </source>
</reference>
<keyword evidence="2" id="KW-0732">Signal</keyword>
<dbReference type="Pfam" id="PF07940">
    <property type="entry name" value="Hepar_II_III_C"/>
    <property type="match status" value="1"/>
</dbReference>
<comment type="subcellular location">
    <subcellularLocation>
        <location evidence="1">Periplasm</location>
    </subcellularLocation>
</comment>
<sequence>MKKLKKAGLYWRTLRHLKAIQITNRIKRKLFPVKINNSTALSLRGLSVDSFYAIPRSKSILWTDTFLFLNKKEKLTFPSGWNDQSLSKLWLYNLHYFEGLMNKKTTVELKQQLIEQWIAENPIEHGNGWEPYPISLRITNWIKWALSGNTLSQNALHSLAVQTRYLMKTIEFHLLGNHLFANAKALVFAGIFFKGPEPERWLSRGLKILEEQIPEQFLDDGGHFELSTTYQALLVEDLLDILYLLQVGERGIPEEWKYKAKKAVEWLVIMTRPDGLPPLFNDSAYGITPSLQDITSLSSSVGLEVAKNFPDGLTDLPNSGYFRYETGKYAFFGDAGQVGPDYIPGHAHCDMANYELFAADQPIIVDTGVSTYENSARRHLERSTVSHNTVQIAGEEQSEIWGAFRIGRRAKIKKRVVIGDKATVSYVGYGHSRYEHQRTFSFEPSKILISDEIFCKRLMAGASISRIHFHPNVDVEVRENTVQAGPLLIRFEGAKRIDLTRYCYAPEFNTLVSAHVIEIAFDTNLETTITL</sequence>
<evidence type="ECO:0000259" key="6">
    <source>
        <dbReference type="Pfam" id="PF16889"/>
    </source>
</evidence>
<dbReference type="InParanoid" id="A0A2G4YRC7"/>
<name>A0A2G4YRC7_9PROT</name>
<dbReference type="GO" id="GO:0016829">
    <property type="term" value="F:lyase activity"/>
    <property type="evidence" value="ECO:0007669"/>
    <property type="project" value="UniProtKB-KW"/>
</dbReference>
<dbReference type="InterPro" id="IPR008929">
    <property type="entry name" value="Chondroitin_lyas"/>
</dbReference>
<dbReference type="Pfam" id="PF16889">
    <property type="entry name" value="Hepar_II_III_N"/>
    <property type="match status" value="1"/>
</dbReference>